<proteinExistence type="predicted"/>
<keyword evidence="3" id="KW-1185">Reference proteome</keyword>
<keyword evidence="1" id="KW-1133">Transmembrane helix</keyword>
<keyword evidence="1" id="KW-0812">Transmembrane</keyword>
<reference evidence="3" key="1">
    <citation type="journal article" date="2019" name="Int. J. Syst. Evol. Microbiol.">
        <title>The Global Catalogue of Microorganisms (GCM) 10K type strain sequencing project: providing services to taxonomists for standard genome sequencing and annotation.</title>
        <authorList>
            <consortium name="The Broad Institute Genomics Platform"/>
            <consortium name="The Broad Institute Genome Sequencing Center for Infectious Disease"/>
            <person name="Wu L."/>
            <person name="Ma J."/>
        </authorList>
    </citation>
    <scope>NUCLEOTIDE SEQUENCE [LARGE SCALE GENOMIC DNA]</scope>
    <source>
        <strain evidence="3">JCM 17978</strain>
    </source>
</reference>
<dbReference type="RefSeq" id="WP_248396865.1">
    <property type="nucleotide sequence ID" value="NZ_JBHSLA010000001.1"/>
</dbReference>
<comment type="caution">
    <text evidence="2">The sequence shown here is derived from an EMBL/GenBank/DDBJ whole genome shotgun (WGS) entry which is preliminary data.</text>
</comment>
<evidence type="ECO:0000313" key="2">
    <source>
        <dbReference type="EMBL" id="MFC5194212.1"/>
    </source>
</evidence>
<name>A0ABW0C2H8_9FLAO</name>
<feature type="transmembrane region" description="Helical" evidence="1">
    <location>
        <begin position="33"/>
        <end position="52"/>
    </location>
</feature>
<evidence type="ECO:0008006" key="4">
    <source>
        <dbReference type="Google" id="ProtNLM"/>
    </source>
</evidence>
<sequence length="355" mass="40721">MNENPQNSNKSNDSEEVDLGQLFNVIGNVFNKLISFISNIFKAIFSVIIFSLKVVIVNIKIIVVIMILAGILGYTLERMKPKVYSSSMLVRPYFESKFQLVTNIGYYNALLSNNNYETIADLFEISKEDAHELVSFEIEPGPETENDKIIQYDRFVKSIDSVRANEISFDDYIANRSIYSGEIFQITVSSRKNDIFTKLENGLNASFTNEYSIKRMKKRDSLIGIQKDNIISQLAQVDSLQKIYINVLENESQSQASEFSIGGEGFSLSKDKSNTREYDLLEKEISLRNQLRDLDEKKVDEDVVFDVISSFQKVGKNVSHWTDKYALIFPLIAFLILCVFYITRRTVLYVKSYEA</sequence>
<protein>
    <recommendedName>
        <fullName evidence="4">Chain length determinant protein</fullName>
    </recommendedName>
</protein>
<accession>A0ABW0C2H8</accession>
<dbReference type="EMBL" id="JBHSLA010000001">
    <property type="protein sequence ID" value="MFC5194212.1"/>
    <property type="molecule type" value="Genomic_DNA"/>
</dbReference>
<feature type="transmembrane region" description="Helical" evidence="1">
    <location>
        <begin position="58"/>
        <end position="76"/>
    </location>
</feature>
<keyword evidence="1" id="KW-0472">Membrane</keyword>
<organism evidence="2 3">
    <name type="scientific">Bizionia hallyeonensis</name>
    <dbReference type="NCBI Taxonomy" id="1123757"/>
    <lineage>
        <taxon>Bacteria</taxon>
        <taxon>Pseudomonadati</taxon>
        <taxon>Bacteroidota</taxon>
        <taxon>Flavobacteriia</taxon>
        <taxon>Flavobacteriales</taxon>
        <taxon>Flavobacteriaceae</taxon>
        <taxon>Bizionia</taxon>
    </lineage>
</organism>
<evidence type="ECO:0000313" key="3">
    <source>
        <dbReference type="Proteomes" id="UP001596162"/>
    </source>
</evidence>
<evidence type="ECO:0000256" key="1">
    <source>
        <dbReference type="SAM" id="Phobius"/>
    </source>
</evidence>
<feature type="transmembrane region" description="Helical" evidence="1">
    <location>
        <begin position="325"/>
        <end position="343"/>
    </location>
</feature>
<gene>
    <name evidence="2" type="ORF">ACFPH8_02610</name>
</gene>
<dbReference type="Proteomes" id="UP001596162">
    <property type="component" value="Unassembled WGS sequence"/>
</dbReference>